<dbReference type="SUPFAM" id="SSF56176">
    <property type="entry name" value="FAD-binding/transporter-associated domain-like"/>
    <property type="match status" value="1"/>
</dbReference>
<reference evidence="7" key="1">
    <citation type="submission" date="2022-06" db="EMBL/GenBank/DDBJ databases">
        <title>Genome Sequence of Candolleomyces eurysporus.</title>
        <authorList>
            <person name="Buettner E."/>
        </authorList>
    </citation>
    <scope>NUCLEOTIDE SEQUENCE</scope>
    <source>
        <strain evidence="7">VTCC 930004</strain>
    </source>
</reference>
<dbReference type="Proteomes" id="UP001140091">
    <property type="component" value="Unassembled WGS sequence"/>
</dbReference>
<feature type="signal peptide" evidence="5">
    <location>
        <begin position="1"/>
        <end position="20"/>
    </location>
</feature>
<dbReference type="InterPro" id="IPR016169">
    <property type="entry name" value="FAD-bd_PCMH_sub2"/>
</dbReference>
<dbReference type="PANTHER" id="PTHR42973">
    <property type="entry name" value="BINDING OXIDOREDUCTASE, PUTATIVE (AFU_ORTHOLOGUE AFUA_1G17690)-RELATED"/>
    <property type="match status" value="1"/>
</dbReference>
<keyword evidence="3" id="KW-0274">FAD</keyword>
<accession>A0A9W8J935</accession>
<dbReference type="GO" id="GO:0016491">
    <property type="term" value="F:oxidoreductase activity"/>
    <property type="evidence" value="ECO:0007669"/>
    <property type="project" value="UniProtKB-KW"/>
</dbReference>
<evidence type="ECO:0000313" key="8">
    <source>
        <dbReference type="Proteomes" id="UP001140091"/>
    </source>
</evidence>
<dbReference type="PANTHER" id="PTHR42973:SF13">
    <property type="entry name" value="FAD-BINDING PCMH-TYPE DOMAIN-CONTAINING PROTEIN"/>
    <property type="match status" value="1"/>
</dbReference>
<evidence type="ECO:0000256" key="5">
    <source>
        <dbReference type="SAM" id="SignalP"/>
    </source>
</evidence>
<dbReference type="EMBL" id="JANBPK010001058">
    <property type="protein sequence ID" value="KAJ2926478.1"/>
    <property type="molecule type" value="Genomic_DNA"/>
</dbReference>
<name>A0A9W8J935_9AGAR</name>
<comment type="caution">
    <text evidence="7">The sequence shown here is derived from an EMBL/GenBank/DDBJ whole genome shotgun (WGS) entry which is preliminary data.</text>
</comment>
<feature type="domain" description="FAD-binding PCMH-type" evidence="6">
    <location>
        <begin position="64"/>
        <end position="234"/>
    </location>
</feature>
<keyword evidence="8" id="KW-1185">Reference proteome</keyword>
<evidence type="ECO:0000256" key="3">
    <source>
        <dbReference type="ARBA" id="ARBA00022827"/>
    </source>
</evidence>
<dbReference type="OrthoDB" id="2151789at2759"/>
<evidence type="ECO:0000259" key="6">
    <source>
        <dbReference type="PROSITE" id="PS51387"/>
    </source>
</evidence>
<dbReference type="AlphaFoldDB" id="A0A9W8J935"/>
<keyword evidence="2" id="KW-0285">Flavoprotein</keyword>
<feature type="non-terminal residue" evidence="7">
    <location>
        <position position="492"/>
    </location>
</feature>
<dbReference type="InterPro" id="IPR006094">
    <property type="entry name" value="Oxid_FAD_bind_N"/>
</dbReference>
<evidence type="ECO:0000256" key="2">
    <source>
        <dbReference type="ARBA" id="ARBA00022630"/>
    </source>
</evidence>
<dbReference type="InterPro" id="IPR016166">
    <property type="entry name" value="FAD-bd_PCMH"/>
</dbReference>
<dbReference type="InterPro" id="IPR036318">
    <property type="entry name" value="FAD-bd_PCMH-like_sf"/>
</dbReference>
<organism evidence="7 8">
    <name type="scientific">Candolleomyces eurysporus</name>
    <dbReference type="NCBI Taxonomy" id="2828524"/>
    <lineage>
        <taxon>Eukaryota</taxon>
        <taxon>Fungi</taxon>
        <taxon>Dikarya</taxon>
        <taxon>Basidiomycota</taxon>
        <taxon>Agaricomycotina</taxon>
        <taxon>Agaricomycetes</taxon>
        <taxon>Agaricomycetidae</taxon>
        <taxon>Agaricales</taxon>
        <taxon>Agaricineae</taxon>
        <taxon>Psathyrellaceae</taxon>
        <taxon>Candolleomyces</taxon>
    </lineage>
</organism>
<evidence type="ECO:0000256" key="4">
    <source>
        <dbReference type="ARBA" id="ARBA00023002"/>
    </source>
</evidence>
<evidence type="ECO:0000313" key="7">
    <source>
        <dbReference type="EMBL" id="KAJ2926478.1"/>
    </source>
</evidence>
<feature type="chain" id="PRO_5040960506" description="FAD-binding PCMH-type domain-containing protein" evidence="5">
    <location>
        <begin position="21"/>
        <end position="492"/>
    </location>
</feature>
<dbReference type="Gene3D" id="3.30.465.10">
    <property type="match status" value="1"/>
</dbReference>
<keyword evidence="5" id="KW-0732">Signal</keyword>
<comment type="similarity">
    <text evidence="1">Belongs to the oxygen-dependent FAD-linked oxidoreductase family.</text>
</comment>
<dbReference type="PROSITE" id="PS51387">
    <property type="entry name" value="FAD_PCMH"/>
    <property type="match status" value="1"/>
</dbReference>
<dbReference type="Pfam" id="PF01565">
    <property type="entry name" value="FAD_binding_4"/>
    <property type="match status" value="1"/>
</dbReference>
<gene>
    <name evidence="7" type="ORF">H1R20_g10613</name>
</gene>
<dbReference type="Gene3D" id="3.30.43.10">
    <property type="entry name" value="Uridine Diphospho-n-acetylenolpyruvylglucosamine Reductase, domain 2"/>
    <property type="match status" value="1"/>
</dbReference>
<proteinExistence type="inferred from homology"/>
<protein>
    <recommendedName>
        <fullName evidence="6">FAD-binding PCMH-type domain-containing protein</fullName>
    </recommendedName>
</protein>
<evidence type="ECO:0000256" key="1">
    <source>
        <dbReference type="ARBA" id="ARBA00005466"/>
    </source>
</evidence>
<dbReference type="InterPro" id="IPR050416">
    <property type="entry name" value="FAD-linked_Oxidoreductase"/>
</dbReference>
<dbReference type="GO" id="GO:0071949">
    <property type="term" value="F:FAD binding"/>
    <property type="evidence" value="ECO:0007669"/>
    <property type="project" value="InterPro"/>
</dbReference>
<keyword evidence="4" id="KW-0560">Oxidoreductase</keyword>
<dbReference type="Gene3D" id="3.40.462.20">
    <property type="match status" value="1"/>
</dbReference>
<dbReference type="InterPro" id="IPR016167">
    <property type="entry name" value="FAD-bd_PCMH_sub1"/>
</dbReference>
<sequence length="492" mass="52861">MARLILSSFVLLTATQLGFTLDASPLGNYVRVCSQIARNIAPSPVYYPGSPNFQWLSSHWSGSSSQLSACVVEPRSASDVSKILRIVGSTRTPFAVQSGGHTANPGFSSTKGVHVSLNSLRSIRYDRFSKTVEFGTGVIWDDVYAALEPYGVSVVGGRNTGVGVGGFTLGGGYSWKTNQLGLTIDTVTAFELVKPNGDVVTVTETSDPKLFFALKGSQNNFGIVTKINLKTFPQGPVWGGMITYVGDEPIAAARAATAKFANGVSDPKASIINSFILSQGTPLVVLQLYYDGPRPPAGIFKDFLSIRAAATDVSTRSYLSFVQSVPVNASYGVRGYFEAVPVTKYTPKFLDLVSNTLASTSADFANTSYISTSVAIEPFLPTIYSHNTTPSAYPFDRSKVFQPCNLAMSWTNPAEDKIFEQGIKKVRDTLYAGLIEEGQTETRTAPLYSNNAIWDTSLTRIYGSNLPVLKTLKAQVDPSNVMGLAGGFKIPI</sequence>